<protein>
    <recommendedName>
        <fullName evidence="1">Late embryogenesis abundant protein LEA-2 subgroup domain-containing protein</fullName>
    </recommendedName>
</protein>
<reference evidence="2 3" key="1">
    <citation type="journal article" date="2015" name="Microbiome">
        <title>Genomic resolution of linkages in carbon, nitrogen, and sulfur cycling among widespread estuary sediment bacteria.</title>
        <authorList>
            <person name="Baker B.J."/>
            <person name="Lazar C.S."/>
            <person name="Teske A.P."/>
            <person name="Dick G.J."/>
        </authorList>
    </citation>
    <scope>NUCLEOTIDE SEQUENCE [LARGE SCALE GENOMIC DNA]</scope>
    <source>
        <strain evidence="2">SM23_60</strain>
    </source>
</reference>
<evidence type="ECO:0000313" key="3">
    <source>
        <dbReference type="Proteomes" id="UP000051096"/>
    </source>
</evidence>
<proteinExistence type="predicted"/>
<evidence type="ECO:0000259" key="1">
    <source>
        <dbReference type="Pfam" id="PF03168"/>
    </source>
</evidence>
<accession>A0A0S8GMF4</accession>
<gene>
    <name evidence="2" type="ORF">AMJ87_02965</name>
</gene>
<dbReference type="EMBL" id="LJUO01000017">
    <property type="protein sequence ID" value="KPK73037.1"/>
    <property type="molecule type" value="Genomic_DNA"/>
</dbReference>
<dbReference type="Gene3D" id="2.60.40.1820">
    <property type="match status" value="1"/>
</dbReference>
<organism evidence="2 3">
    <name type="scientific">candidate division WOR_3 bacterium SM23_60</name>
    <dbReference type="NCBI Taxonomy" id="1703780"/>
    <lineage>
        <taxon>Bacteria</taxon>
        <taxon>Bacteria division WOR-3</taxon>
    </lineage>
</organism>
<name>A0A0S8GMF4_UNCW3</name>
<evidence type="ECO:0000313" key="2">
    <source>
        <dbReference type="EMBL" id="KPK73037.1"/>
    </source>
</evidence>
<dbReference type="SUPFAM" id="SSF117070">
    <property type="entry name" value="LEA14-like"/>
    <property type="match status" value="1"/>
</dbReference>
<dbReference type="AlphaFoldDB" id="A0A0S8GMF4"/>
<dbReference type="PROSITE" id="PS51257">
    <property type="entry name" value="PROKAR_LIPOPROTEIN"/>
    <property type="match status" value="1"/>
</dbReference>
<dbReference type="InterPro" id="IPR004864">
    <property type="entry name" value="LEA_2"/>
</dbReference>
<feature type="domain" description="Late embryogenesis abundant protein LEA-2 subgroup" evidence="1">
    <location>
        <begin position="50"/>
        <end position="141"/>
    </location>
</feature>
<comment type="caution">
    <text evidence="2">The sequence shown here is derived from an EMBL/GenBank/DDBJ whole genome shotgun (WGS) entry which is preliminary data.</text>
</comment>
<sequence length="148" mass="16621">MTRKSLFFMGFLLIACAGVQERLALKECTFAFVSVRAYDFQFDRMKLDFTIRASNPNQIDALLDRLTYTLYVNEIDVFSGTTGTQVKIPARAATNFSTTVRLTYAKVGTALIEAMKLEKAQYELRAQAHIATGLGDLTYPVLITFPEE</sequence>
<dbReference type="Proteomes" id="UP000051096">
    <property type="component" value="Unassembled WGS sequence"/>
</dbReference>
<dbReference type="Pfam" id="PF03168">
    <property type="entry name" value="LEA_2"/>
    <property type="match status" value="1"/>
</dbReference>